<feature type="compositionally biased region" description="Pro residues" evidence="1">
    <location>
        <begin position="555"/>
        <end position="566"/>
    </location>
</feature>
<feature type="region of interest" description="Disordered" evidence="1">
    <location>
        <begin position="298"/>
        <end position="359"/>
    </location>
</feature>
<organism evidence="2 3">
    <name type="scientific">Vanrija albida</name>
    <dbReference type="NCBI Taxonomy" id="181172"/>
    <lineage>
        <taxon>Eukaryota</taxon>
        <taxon>Fungi</taxon>
        <taxon>Dikarya</taxon>
        <taxon>Basidiomycota</taxon>
        <taxon>Agaricomycotina</taxon>
        <taxon>Tremellomycetes</taxon>
        <taxon>Trichosporonales</taxon>
        <taxon>Trichosporonaceae</taxon>
        <taxon>Vanrija</taxon>
    </lineage>
</organism>
<feature type="compositionally biased region" description="Polar residues" evidence="1">
    <location>
        <begin position="305"/>
        <end position="328"/>
    </location>
</feature>
<proteinExistence type="predicted"/>
<keyword evidence="3" id="KW-1185">Reference proteome</keyword>
<evidence type="ECO:0000313" key="2">
    <source>
        <dbReference type="EMBL" id="KAL1409809.1"/>
    </source>
</evidence>
<name>A0ABR3Q502_9TREE</name>
<comment type="caution">
    <text evidence="2">The sequence shown here is derived from an EMBL/GenBank/DDBJ whole genome shotgun (WGS) entry which is preliminary data.</text>
</comment>
<sequence>MMQQHKNRHTLFQPLAAPGAFDFRPLVIRKKSKASLRAPPTPVSDAGSSPSPAPPDDIAEPDADPLKPLFTASSGVRTHQSTSSFSADHVRAFPHLHSTTSPHAIDEALAAGAHVRAARAQRQVYKRASASDRSISSSSSDNILSPGSSTSSSRGLRPLSLANRASISSYGSRLSRSLPGGNARPSSLNELDHLRDLDKSPPPFDDRRHSVSARMSRLSFSHQRGESLYRADSVYVKESGTSTARHSADPVPLEEGGTLDASQRHTAIDVTLSRLLGQSARRSSTELTQNYLSYCERNGMDPRGTTRQWRHVSTASSETGTHKTTSLMETPTPEEPVPPPPRPKQRYRQYNGRPPPSAIDACAEDAEAERVETEPMWSSGPEANARTYMSASAWFDPTALLGGGTPSTKSSGFGNGERQELGLRPSSSLTTSRASSDAARHGRPVTRQPRMGSSSKAHHRSSSLSPQMWTRSNIYYQNPKPPTEPSLAGCPTSATSYAPSPMMDRDEGVPYTVSIAAREVTGVGKGMPARLAFFLASVFPNLVAAQALSPQAQEPWPPPRTRPSIPPTRARPASLPPKLESAPWDLPWADWRGVGKAGRRAVPGAPAAAASSTLPHLPSDTPNLLNIAARLDAAGPNTLRVPQQPRRQRSRSSIAHTTTPHATHAKPALYSTRYTPLAVAQLTCLLYIATRYTFYQLKGVAAAAAASAASREPSPNM</sequence>
<feature type="region of interest" description="Disordered" evidence="1">
    <location>
        <begin position="550"/>
        <end position="578"/>
    </location>
</feature>
<feature type="compositionally biased region" description="Low complexity" evidence="1">
    <location>
        <begin position="422"/>
        <end position="437"/>
    </location>
</feature>
<protein>
    <submittedName>
        <fullName evidence="2">Uncharacterized protein</fullName>
    </submittedName>
</protein>
<reference evidence="2 3" key="1">
    <citation type="submission" date="2023-08" db="EMBL/GenBank/DDBJ databases">
        <title>Annotated Genome Sequence of Vanrija albida AlHP1.</title>
        <authorList>
            <person name="Herzog R."/>
        </authorList>
    </citation>
    <scope>NUCLEOTIDE SEQUENCE [LARGE SCALE GENOMIC DNA]</scope>
    <source>
        <strain evidence="2 3">AlHP1</strain>
    </source>
</reference>
<dbReference type="RefSeq" id="XP_069209753.1">
    <property type="nucleotide sequence ID" value="XM_069352335.1"/>
</dbReference>
<dbReference type="EMBL" id="JBBXJM010000003">
    <property type="protein sequence ID" value="KAL1409809.1"/>
    <property type="molecule type" value="Genomic_DNA"/>
</dbReference>
<feature type="region of interest" description="Disordered" evidence="1">
    <location>
        <begin position="32"/>
        <end position="83"/>
    </location>
</feature>
<feature type="compositionally biased region" description="Basic and acidic residues" evidence="1">
    <location>
        <begin position="190"/>
        <end position="209"/>
    </location>
</feature>
<feature type="region of interest" description="Disordered" evidence="1">
    <location>
        <begin position="364"/>
        <end position="383"/>
    </location>
</feature>
<evidence type="ECO:0000256" key="1">
    <source>
        <dbReference type="SAM" id="MobiDB-lite"/>
    </source>
</evidence>
<feature type="region of interest" description="Disordered" evidence="1">
    <location>
        <begin position="400"/>
        <end position="465"/>
    </location>
</feature>
<feature type="region of interest" description="Disordered" evidence="1">
    <location>
        <begin position="124"/>
        <end position="157"/>
    </location>
</feature>
<feature type="compositionally biased region" description="Low complexity" evidence="1">
    <location>
        <begin position="651"/>
        <end position="664"/>
    </location>
</feature>
<dbReference type="GeneID" id="95984849"/>
<feature type="compositionally biased region" description="Polar residues" evidence="1">
    <location>
        <begin position="71"/>
        <end position="83"/>
    </location>
</feature>
<feature type="region of interest" description="Disordered" evidence="1">
    <location>
        <begin position="170"/>
        <end position="210"/>
    </location>
</feature>
<feature type="compositionally biased region" description="Pro residues" evidence="1">
    <location>
        <begin position="333"/>
        <end position="342"/>
    </location>
</feature>
<feature type="region of interest" description="Disordered" evidence="1">
    <location>
        <begin position="635"/>
        <end position="664"/>
    </location>
</feature>
<gene>
    <name evidence="2" type="ORF">Q8F55_003806</name>
</gene>
<accession>A0ABR3Q502</accession>
<dbReference type="Proteomes" id="UP001565368">
    <property type="component" value="Unassembled WGS sequence"/>
</dbReference>
<evidence type="ECO:0000313" key="3">
    <source>
        <dbReference type="Proteomes" id="UP001565368"/>
    </source>
</evidence>